<accession>A0A7N0UXL3</accession>
<keyword evidence="3" id="KW-0238">DNA-binding</keyword>
<feature type="compositionally biased region" description="Basic and acidic residues" evidence="6">
    <location>
        <begin position="122"/>
        <end position="140"/>
    </location>
</feature>
<evidence type="ECO:0000313" key="8">
    <source>
        <dbReference type="Proteomes" id="UP000594263"/>
    </source>
</evidence>
<evidence type="ECO:0000256" key="6">
    <source>
        <dbReference type="SAM" id="MobiDB-lite"/>
    </source>
</evidence>
<reference evidence="7" key="1">
    <citation type="submission" date="2021-01" db="UniProtKB">
        <authorList>
            <consortium name="EnsemblPlants"/>
        </authorList>
    </citation>
    <scope>IDENTIFICATION</scope>
</reference>
<proteinExistence type="predicted"/>
<evidence type="ECO:0000256" key="5">
    <source>
        <dbReference type="ARBA" id="ARBA00023242"/>
    </source>
</evidence>
<dbReference type="InterPro" id="IPR015300">
    <property type="entry name" value="DNA-bd_pseudobarrel_sf"/>
</dbReference>
<dbReference type="Gramene" id="Kaladp0088s0003.1.v1.1">
    <property type="protein sequence ID" value="Kaladp0088s0003.1.v1.1"/>
    <property type="gene ID" value="Kaladp0088s0003.v1.1"/>
</dbReference>
<feature type="compositionally biased region" description="Acidic residues" evidence="6">
    <location>
        <begin position="141"/>
        <end position="161"/>
    </location>
</feature>
<evidence type="ECO:0000256" key="4">
    <source>
        <dbReference type="ARBA" id="ARBA00023163"/>
    </source>
</evidence>
<dbReference type="Gene3D" id="2.40.330.10">
    <property type="entry name" value="DNA-binding pseudobarrel domain"/>
    <property type="match status" value="1"/>
</dbReference>
<organism evidence="7 8">
    <name type="scientific">Kalanchoe fedtschenkoi</name>
    <name type="common">Lavender scallops</name>
    <name type="synonym">South American air plant</name>
    <dbReference type="NCBI Taxonomy" id="63787"/>
    <lineage>
        <taxon>Eukaryota</taxon>
        <taxon>Viridiplantae</taxon>
        <taxon>Streptophyta</taxon>
        <taxon>Embryophyta</taxon>
        <taxon>Tracheophyta</taxon>
        <taxon>Spermatophyta</taxon>
        <taxon>Magnoliopsida</taxon>
        <taxon>eudicotyledons</taxon>
        <taxon>Gunneridae</taxon>
        <taxon>Pentapetalae</taxon>
        <taxon>Saxifragales</taxon>
        <taxon>Crassulaceae</taxon>
        <taxon>Kalanchoe</taxon>
    </lineage>
</organism>
<sequence>MGAKPEFFCVFMPHINGERMGFRNEYVYGHGIHVQRVCVAFLATLGDELIPESREGLSSKLLEGGFCGEGVQGERLCLFWQGMIGYFLVFRYDDEGGFDVKIFNHSGCEKYLFEDGKEGEDRIKGVDNGRDGKVAGRAEEESSDDVDGSDKDEEGEDEFDDSAAKASEPGTLTNTKKKINIHPKRGEHRQELRDNAVALVHLRNPYFVVDMEERNVSAFSRLVYVPRSFSKEHLDKFSVQATLLDSEERKWPVKVRYSSRGPSKKFEISLKW</sequence>
<keyword evidence="4" id="KW-0804">Transcription</keyword>
<evidence type="ECO:0000256" key="3">
    <source>
        <dbReference type="ARBA" id="ARBA00023125"/>
    </source>
</evidence>
<keyword evidence="5" id="KW-0539">Nucleus</keyword>
<keyword evidence="2" id="KW-0805">Transcription regulation</keyword>
<comment type="subcellular location">
    <subcellularLocation>
        <location evidence="1">Nucleus</location>
    </subcellularLocation>
</comment>
<dbReference type="SUPFAM" id="SSF101936">
    <property type="entry name" value="DNA-binding pseudobarrel domain"/>
    <property type="match status" value="1"/>
</dbReference>
<evidence type="ECO:0000313" key="7">
    <source>
        <dbReference type="EnsemblPlants" id="Kaladp0088s0003.1.v1.1"/>
    </source>
</evidence>
<dbReference type="GO" id="GO:0005634">
    <property type="term" value="C:nucleus"/>
    <property type="evidence" value="ECO:0007669"/>
    <property type="project" value="UniProtKB-SubCell"/>
</dbReference>
<dbReference type="EnsemblPlants" id="Kaladp0088s0003.1.v1.1">
    <property type="protein sequence ID" value="Kaladp0088s0003.1.v1.1"/>
    <property type="gene ID" value="Kaladp0088s0003.v1.1"/>
</dbReference>
<keyword evidence="8" id="KW-1185">Reference proteome</keyword>
<protein>
    <submittedName>
        <fullName evidence="7">Uncharacterized protein</fullName>
    </submittedName>
</protein>
<dbReference type="GO" id="GO:0003677">
    <property type="term" value="F:DNA binding"/>
    <property type="evidence" value="ECO:0007669"/>
    <property type="project" value="UniProtKB-KW"/>
</dbReference>
<dbReference type="Proteomes" id="UP000594263">
    <property type="component" value="Unplaced"/>
</dbReference>
<evidence type="ECO:0000256" key="1">
    <source>
        <dbReference type="ARBA" id="ARBA00004123"/>
    </source>
</evidence>
<name>A0A7N0UXL3_KALFE</name>
<dbReference type="AlphaFoldDB" id="A0A7N0UXL3"/>
<feature type="region of interest" description="Disordered" evidence="6">
    <location>
        <begin position="122"/>
        <end position="177"/>
    </location>
</feature>
<evidence type="ECO:0000256" key="2">
    <source>
        <dbReference type="ARBA" id="ARBA00023015"/>
    </source>
</evidence>